<dbReference type="OMA" id="CTSWCKV"/>
<evidence type="ECO:0000313" key="3">
    <source>
        <dbReference type="EMBL" id="EFP10265.1"/>
    </source>
</evidence>
<feature type="signal peptide" evidence="2">
    <location>
        <begin position="1"/>
        <end position="20"/>
    </location>
</feature>
<dbReference type="KEGG" id="crq:GCK72_024948"/>
<organism evidence="4">
    <name type="scientific">Caenorhabditis remanei</name>
    <name type="common">Caenorhabditis vulgaris</name>
    <dbReference type="NCBI Taxonomy" id="31234"/>
    <lineage>
        <taxon>Eukaryota</taxon>
        <taxon>Metazoa</taxon>
        <taxon>Ecdysozoa</taxon>
        <taxon>Nematoda</taxon>
        <taxon>Chromadorea</taxon>
        <taxon>Rhabditida</taxon>
        <taxon>Rhabditina</taxon>
        <taxon>Rhabditomorpha</taxon>
        <taxon>Rhabditoidea</taxon>
        <taxon>Rhabditidae</taxon>
        <taxon>Peloderinae</taxon>
        <taxon>Caenorhabditis</taxon>
    </lineage>
</organism>
<evidence type="ECO:0000313" key="4">
    <source>
        <dbReference type="Proteomes" id="UP000008281"/>
    </source>
</evidence>
<dbReference type="eggNOG" id="ENOG502TFER">
    <property type="taxonomic scope" value="Eukaryota"/>
</dbReference>
<evidence type="ECO:0000256" key="1">
    <source>
        <dbReference type="SAM" id="MobiDB-lite"/>
    </source>
</evidence>
<sequence>MTRTILITLVLLNLSVLVSSVTICSSSSILSTFTDPLCTSWCKVRLCSSGSCRSVLSGDDPTCQCESCTFGNWFGSSSDSNSNQPVTGQYYSAGSGGMQSTQNYQDSQYGYNNNGYNNGNNNMRYNDNGYNNNQGYNNNNNGYRTPVTAGYGNANGNFNSNQQYADQQNYNNGYRNNQYGNSVPSGYGGAGQSNYASGYQNLKKRR</sequence>
<feature type="region of interest" description="Disordered" evidence="1">
    <location>
        <begin position="171"/>
        <end position="206"/>
    </location>
</feature>
<dbReference type="STRING" id="31234.E3MVM6"/>
<dbReference type="GeneID" id="9826105"/>
<accession>E3MVM6</accession>
<dbReference type="CTD" id="9826105"/>
<gene>
    <name evidence="3" type="primary">Cre-abf-6</name>
    <name evidence="3" type="ORF">CRE_24111</name>
</gene>
<reference evidence="3" key="1">
    <citation type="submission" date="2007-07" db="EMBL/GenBank/DDBJ databases">
        <title>PCAP assembly of the Caenorhabditis remanei genome.</title>
        <authorList>
            <consortium name="The Caenorhabditis remanei Sequencing Consortium"/>
            <person name="Wilson R.K."/>
        </authorList>
    </citation>
    <scope>NUCLEOTIDE SEQUENCE [LARGE SCALE GENOMIC DNA]</scope>
    <source>
        <strain evidence="3">PB4641</strain>
    </source>
</reference>
<dbReference type="FunCoup" id="E3MVM6">
    <property type="interactions" value="1748"/>
</dbReference>
<dbReference type="Proteomes" id="UP000008281">
    <property type="component" value="Unassembled WGS sequence"/>
</dbReference>
<name>E3MVM6_CAERE</name>
<feature type="compositionally biased region" description="Low complexity" evidence="1">
    <location>
        <begin position="171"/>
        <end position="181"/>
    </location>
</feature>
<proteinExistence type="predicted"/>
<dbReference type="HOGENOM" id="CLU_1397491_0_0_1"/>
<dbReference type="EMBL" id="DS268483">
    <property type="protein sequence ID" value="EFP10265.1"/>
    <property type="molecule type" value="Genomic_DNA"/>
</dbReference>
<keyword evidence="4" id="KW-1185">Reference proteome</keyword>
<protein>
    <submittedName>
        <fullName evidence="3">CRE-ABF-6 protein</fullName>
    </submittedName>
</protein>
<evidence type="ECO:0000256" key="2">
    <source>
        <dbReference type="SAM" id="SignalP"/>
    </source>
</evidence>
<dbReference type="RefSeq" id="XP_003099840.2">
    <property type="nucleotide sequence ID" value="XM_003099792.2"/>
</dbReference>
<feature type="chain" id="PRO_5015090011" evidence="2">
    <location>
        <begin position="21"/>
        <end position="206"/>
    </location>
</feature>
<dbReference type="OrthoDB" id="5857184at2759"/>
<dbReference type="AlphaFoldDB" id="E3MVM6"/>
<keyword evidence="2" id="KW-0732">Signal</keyword>